<name>A0ABV1KWY4_9BACL</name>
<comment type="caution">
    <text evidence="3">The sequence shown here is derived from an EMBL/GenBank/DDBJ whole genome shotgun (WGS) entry which is preliminary data.</text>
</comment>
<dbReference type="Pfam" id="PF14607">
    <property type="entry name" value="GxDLY"/>
    <property type="match status" value="1"/>
</dbReference>
<proteinExistence type="predicted"/>
<organism evidence="3 4">
    <name type="scientific">Cohnella silvisoli</name>
    <dbReference type="NCBI Taxonomy" id="2873699"/>
    <lineage>
        <taxon>Bacteria</taxon>
        <taxon>Bacillati</taxon>
        <taxon>Bacillota</taxon>
        <taxon>Bacilli</taxon>
        <taxon>Bacillales</taxon>
        <taxon>Paenibacillaceae</taxon>
        <taxon>Cohnella</taxon>
    </lineage>
</organism>
<keyword evidence="3" id="KW-0378">Hydrolase</keyword>
<dbReference type="InterPro" id="IPR013830">
    <property type="entry name" value="SGNH_hydro"/>
</dbReference>
<accession>A0ABV1KWY4</accession>
<dbReference type="Proteomes" id="UP001493487">
    <property type="component" value="Unassembled WGS sequence"/>
</dbReference>
<dbReference type="GO" id="GO:0016787">
    <property type="term" value="F:hydrolase activity"/>
    <property type="evidence" value="ECO:0007669"/>
    <property type="project" value="UniProtKB-KW"/>
</dbReference>
<evidence type="ECO:0000313" key="3">
    <source>
        <dbReference type="EMBL" id="MEQ4484624.1"/>
    </source>
</evidence>
<evidence type="ECO:0000313" key="4">
    <source>
        <dbReference type="Proteomes" id="UP001493487"/>
    </source>
</evidence>
<reference evidence="3 4" key="1">
    <citation type="journal article" date="2023" name="Genome Announc.">
        <title>Pan-Genome Analyses of the Genus Cohnella and Proposal of the Novel Species Cohnella silvisoli sp. nov., Isolated from Forest Soil.</title>
        <authorList>
            <person name="Wang C."/>
            <person name="Mao L."/>
            <person name="Bao G."/>
            <person name="Zhu H."/>
        </authorList>
    </citation>
    <scope>NUCLEOTIDE SEQUENCE [LARGE SCALE GENOMIC DNA]</scope>
    <source>
        <strain evidence="3 4">NL03-T5-1</strain>
    </source>
</reference>
<dbReference type="InterPro" id="IPR032740">
    <property type="entry name" value="GxDLY"/>
</dbReference>
<dbReference type="RefSeq" id="WP_232186781.1">
    <property type="nucleotide sequence ID" value="NZ_JAIOAP010000010.1"/>
</dbReference>
<dbReference type="Pfam" id="PF14606">
    <property type="entry name" value="Lipase_GDSL_3"/>
    <property type="match status" value="1"/>
</dbReference>
<dbReference type="EC" id="3.1.-.-" evidence="3"/>
<feature type="domain" description="SGNH hydrolase-type esterase N-terminal" evidence="2">
    <location>
        <begin position="28"/>
        <end position="171"/>
    </location>
</feature>
<evidence type="ECO:0000259" key="1">
    <source>
        <dbReference type="Pfam" id="PF14606"/>
    </source>
</evidence>
<dbReference type="Gene3D" id="2.60.120.260">
    <property type="entry name" value="Galactose-binding domain-like"/>
    <property type="match status" value="1"/>
</dbReference>
<sequence length="368" mass="41550">MAKPNESASALRYDENMRLAETDSSGLEWFSPIRGPFRIFGFAWLQKDEIYRRLPVNPGWNVPEDVDQLANCTAGGQIRFMTDSSKLSIRVRLSGLADMYHLPATGQCGFDCYIGEPGEQQYYSTTRYDHTQKEYENELFDDGGERKIRCFTLNFPLYQGVEEVYIGLEPRCHISAPPAYDNEKKVIFYGTSITQGGCASRPGMAYTNILSRRINLEFINLGFSGNGKGEPELARIIAEIANPACLVLDYEANCVDTESLRASLPEFIRIYREKHPKVPILILSKIKFAKEEFSETSAQVLEERKEIQRFNVEKAKNQGDDNIHFFDGSSLPGEYAQECTVDGVHPTDLGFLMMANGLTPVIQRLVSQ</sequence>
<dbReference type="EMBL" id="JASKHM010000011">
    <property type="protein sequence ID" value="MEQ4484624.1"/>
    <property type="molecule type" value="Genomic_DNA"/>
</dbReference>
<keyword evidence="4" id="KW-1185">Reference proteome</keyword>
<feature type="domain" description="SGNH hydrolase-type esterase" evidence="1">
    <location>
        <begin position="183"/>
        <end position="363"/>
    </location>
</feature>
<dbReference type="InterPro" id="IPR036514">
    <property type="entry name" value="SGNH_hydro_sf"/>
</dbReference>
<dbReference type="Gene3D" id="3.40.50.1110">
    <property type="entry name" value="SGNH hydrolase"/>
    <property type="match status" value="1"/>
</dbReference>
<evidence type="ECO:0000259" key="2">
    <source>
        <dbReference type="Pfam" id="PF14607"/>
    </source>
</evidence>
<dbReference type="SUPFAM" id="SSF52266">
    <property type="entry name" value="SGNH hydrolase"/>
    <property type="match status" value="1"/>
</dbReference>
<gene>
    <name evidence="3" type="ORF">QJS35_19680</name>
</gene>
<protein>
    <submittedName>
        <fullName evidence="3">SGNH/GDSL hydrolase family protein</fullName>
        <ecNumber evidence="3">3.1.-.-</ecNumber>
    </submittedName>
</protein>